<name>A0ABV4EED6_9GAMM</name>
<dbReference type="InterPro" id="IPR029039">
    <property type="entry name" value="Flavoprotein-like_sf"/>
</dbReference>
<evidence type="ECO:0000313" key="4">
    <source>
        <dbReference type="EMBL" id="MEY8773299.1"/>
    </source>
</evidence>
<keyword evidence="5" id="KW-1185">Reference proteome</keyword>
<dbReference type="InterPro" id="IPR020852">
    <property type="entry name" value="RNR_Ib_NrdI_bac"/>
</dbReference>
<dbReference type="RefSeq" id="WP_125289390.1">
    <property type="nucleotide sequence ID" value="NZ_JBGFFX010000021.1"/>
</dbReference>
<dbReference type="NCBIfam" id="TIGR00333">
    <property type="entry name" value="nrdI"/>
    <property type="match status" value="1"/>
</dbReference>
<dbReference type="PANTHER" id="PTHR37297:SF1">
    <property type="entry name" value="PROTEIN NRDI"/>
    <property type="match status" value="1"/>
</dbReference>
<dbReference type="InterPro" id="IPR004465">
    <property type="entry name" value="RNR_NrdI"/>
</dbReference>
<organism evidence="4 5">
    <name type="scientific">Erwinia aeris</name>
    <dbReference type="NCBI Taxonomy" id="3239803"/>
    <lineage>
        <taxon>Bacteria</taxon>
        <taxon>Pseudomonadati</taxon>
        <taxon>Pseudomonadota</taxon>
        <taxon>Gammaproteobacteria</taxon>
        <taxon>Enterobacterales</taxon>
        <taxon>Erwiniaceae</taxon>
        <taxon>Erwinia</taxon>
    </lineage>
</organism>
<comment type="function">
    <text evidence="1 3">Probably involved in ribonucleotide reductase function.</text>
</comment>
<evidence type="ECO:0000256" key="3">
    <source>
        <dbReference type="HAMAP-Rule" id="MF_00128"/>
    </source>
</evidence>
<dbReference type="SUPFAM" id="SSF52218">
    <property type="entry name" value="Flavoproteins"/>
    <property type="match status" value="1"/>
</dbReference>
<evidence type="ECO:0000256" key="2">
    <source>
        <dbReference type="ARBA" id="ARBA00009942"/>
    </source>
</evidence>
<sequence length="133" mass="14692">MLVYFSSQSENTHRFVLRTGLPCRRIPIGGQPLRVAEPYILVVPSYGGGTAKGAVPKQVIQFLNDVDNRQGIRGVIAAGNRNFGEAYCLAGSIIAQKCRVPCLYRFELLGTEEDIANVSRGVTQFWQQQKAHP</sequence>
<dbReference type="PIRSF" id="PIRSF005087">
    <property type="entry name" value="NrdI"/>
    <property type="match status" value="1"/>
</dbReference>
<evidence type="ECO:0000256" key="1">
    <source>
        <dbReference type="ARBA" id="ARBA00003999"/>
    </source>
</evidence>
<comment type="caution">
    <text evidence="4">The sequence shown here is derived from an EMBL/GenBank/DDBJ whole genome shotgun (WGS) entry which is preliminary data.</text>
</comment>
<proteinExistence type="inferred from homology"/>
<dbReference type="Gene3D" id="3.40.50.360">
    <property type="match status" value="1"/>
</dbReference>
<accession>A0ABV4EED6</accession>
<protein>
    <recommendedName>
        <fullName evidence="3">Protein NrdI</fullName>
    </recommendedName>
</protein>
<dbReference type="Pfam" id="PF07972">
    <property type="entry name" value="Flavodoxin_NdrI"/>
    <property type="match status" value="1"/>
</dbReference>
<dbReference type="Proteomes" id="UP001565243">
    <property type="component" value="Unassembled WGS sequence"/>
</dbReference>
<gene>
    <name evidence="3 4" type="primary">nrdI</name>
    <name evidence="4" type="ORF">AB6T85_23125</name>
</gene>
<reference evidence="4 5" key="1">
    <citation type="submission" date="2024-07" db="EMBL/GenBank/DDBJ databases">
        <authorList>
            <person name="Hebao G."/>
        </authorList>
    </citation>
    <scope>NUCLEOTIDE SEQUENCE [LARGE SCALE GENOMIC DNA]</scope>
    <source>
        <strain evidence="4 5">ACCC 02193</strain>
    </source>
</reference>
<evidence type="ECO:0000313" key="5">
    <source>
        <dbReference type="Proteomes" id="UP001565243"/>
    </source>
</evidence>
<dbReference type="HAMAP" id="MF_00128">
    <property type="entry name" value="NrdI"/>
    <property type="match status" value="1"/>
</dbReference>
<dbReference type="EMBL" id="JBGFFX010000021">
    <property type="protein sequence ID" value="MEY8773299.1"/>
    <property type="molecule type" value="Genomic_DNA"/>
</dbReference>
<dbReference type="PANTHER" id="PTHR37297">
    <property type="entry name" value="PROTEIN NRDI"/>
    <property type="match status" value="1"/>
</dbReference>
<comment type="similarity">
    <text evidence="2 3">Belongs to the NrdI family.</text>
</comment>